<reference evidence="11 12" key="1">
    <citation type="submission" date="2023-08" db="EMBL/GenBank/DDBJ databases">
        <title>Genome sequence of Thermaerobacter compostii strain Ins1, a spore-forming filamentous bacterium isolated from a deep geothermal reservoir.</title>
        <authorList>
            <person name="Bregnard D."/>
            <person name="Gonzalez D."/>
            <person name="Junier P."/>
        </authorList>
    </citation>
    <scope>NUCLEOTIDE SEQUENCE [LARGE SCALE GENOMIC DNA]</scope>
    <source>
        <strain evidence="11 12">Ins1</strain>
    </source>
</reference>
<keyword evidence="12" id="KW-1185">Reference proteome</keyword>
<evidence type="ECO:0000256" key="8">
    <source>
        <dbReference type="ARBA" id="ARBA00023010"/>
    </source>
</evidence>
<evidence type="ECO:0000256" key="2">
    <source>
        <dbReference type="ARBA" id="ARBA00008445"/>
    </source>
</evidence>
<feature type="transmembrane region" description="Helical" evidence="10">
    <location>
        <begin position="52"/>
        <end position="70"/>
    </location>
</feature>
<keyword evidence="6 10" id="KW-0653">Protein transport</keyword>
<dbReference type="EMBL" id="CP132508">
    <property type="protein sequence ID" value="WPD20327.1"/>
    <property type="molecule type" value="Genomic_DNA"/>
</dbReference>
<comment type="similarity">
    <text evidence="2 10">Belongs to the SecG family.</text>
</comment>
<evidence type="ECO:0000256" key="9">
    <source>
        <dbReference type="ARBA" id="ARBA00023136"/>
    </source>
</evidence>
<name>A0ABZ0QTX9_9FIRM</name>
<evidence type="ECO:0000256" key="7">
    <source>
        <dbReference type="ARBA" id="ARBA00022989"/>
    </source>
</evidence>
<evidence type="ECO:0000256" key="6">
    <source>
        <dbReference type="ARBA" id="ARBA00022927"/>
    </source>
</evidence>
<sequence>MLVLHILAVIALIAVVILQSGRSAGLSGAIAGGAEAFFGKRRGLDQFFERMTVILAVVFFLTSFVLGYFMD</sequence>
<proteinExistence type="inferred from homology"/>
<comment type="caution">
    <text evidence="10">Lacks conserved residue(s) required for the propagation of feature annotation.</text>
</comment>
<keyword evidence="9 10" id="KW-0472">Membrane</keyword>
<dbReference type="Proteomes" id="UP001304683">
    <property type="component" value="Chromosome"/>
</dbReference>
<keyword evidence="3 10" id="KW-0813">Transport</keyword>
<keyword evidence="5 10" id="KW-0812">Transmembrane</keyword>
<gene>
    <name evidence="11" type="primary">secG</name>
    <name evidence="11" type="ORF">Q5761_11625</name>
</gene>
<evidence type="ECO:0000256" key="4">
    <source>
        <dbReference type="ARBA" id="ARBA00022475"/>
    </source>
</evidence>
<evidence type="ECO:0000256" key="5">
    <source>
        <dbReference type="ARBA" id="ARBA00022692"/>
    </source>
</evidence>
<dbReference type="InterPro" id="IPR004692">
    <property type="entry name" value="SecG"/>
</dbReference>
<dbReference type="PRINTS" id="PR01651">
    <property type="entry name" value="SECGEXPORT"/>
</dbReference>
<organism evidence="11 12">
    <name type="scientific">Thermaerobacter composti</name>
    <dbReference type="NCBI Taxonomy" id="554949"/>
    <lineage>
        <taxon>Bacteria</taxon>
        <taxon>Bacillati</taxon>
        <taxon>Bacillota</taxon>
        <taxon>Clostridia</taxon>
        <taxon>Eubacteriales</taxon>
        <taxon>Clostridiales Family XVII. Incertae Sedis</taxon>
        <taxon>Thermaerobacter</taxon>
    </lineage>
</organism>
<dbReference type="Pfam" id="PF03840">
    <property type="entry name" value="SecG"/>
    <property type="match status" value="1"/>
</dbReference>
<comment type="subcellular location">
    <subcellularLocation>
        <location evidence="1 10">Cell membrane</location>
        <topology evidence="1 10">Multi-pass membrane protein</topology>
    </subcellularLocation>
</comment>
<evidence type="ECO:0000256" key="10">
    <source>
        <dbReference type="RuleBase" id="RU365087"/>
    </source>
</evidence>
<dbReference type="PANTHER" id="PTHR34182">
    <property type="entry name" value="PROTEIN-EXPORT MEMBRANE PROTEIN SECG"/>
    <property type="match status" value="1"/>
</dbReference>
<comment type="function">
    <text evidence="10">Involved in protein export. Participates in an early event of protein translocation.</text>
</comment>
<keyword evidence="7 10" id="KW-1133">Transmembrane helix</keyword>
<evidence type="ECO:0000256" key="3">
    <source>
        <dbReference type="ARBA" id="ARBA00022448"/>
    </source>
</evidence>
<dbReference type="NCBIfam" id="TIGR00810">
    <property type="entry name" value="secG"/>
    <property type="match status" value="1"/>
</dbReference>
<keyword evidence="4 10" id="KW-1003">Cell membrane</keyword>
<accession>A0ABZ0QTX9</accession>
<dbReference type="PANTHER" id="PTHR34182:SF1">
    <property type="entry name" value="PROTEIN-EXPORT MEMBRANE PROTEIN SECG"/>
    <property type="match status" value="1"/>
</dbReference>
<evidence type="ECO:0000313" key="12">
    <source>
        <dbReference type="Proteomes" id="UP001304683"/>
    </source>
</evidence>
<dbReference type="RefSeq" id="WP_207669936.1">
    <property type="nucleotide sequence ID" value="NZ_CP132508.1"/>
</dbReference>
<evidence type="ECO:0000313" key="11">
    <source>
        <dbReference type="EMBL" id="WPD20327.1"/>
    </source>
</evidence>
<keyword evidence="8 10" id="KW-0811">Translocation</keyword>
<evidence type="ECO:0000256" key="1">
    <source>
        <dbReference type="ARBA" id="ARBA00004651"/>
    </source>
</evidence>
<protein>
    <recommendedName>
        <fullName evidence="10">Protein-export membrane protein SecG</fullName>
    </recommendedName>
</protein>